<keyword evidence="13 15" id="KW-0472">Membrane</keyword>
<proteinExistence type="inferred from homology"/>
<keyword evidence="9 15" id="KW-0862">Zinc</keyword>
<keyword evidence="5 15" id="KW-0812">Transmembrane</keyword>
<dbReference type="InterPro" id="IPR041569">
    <property type="entry name" value="AAA_lid_3"/>
</dbReference>
<comment type="caution">
    <text evidence="15">Lacks conserved residue(s) required for the propagation of feature annotation.</text>
</comment>
<feature type="active site" evidence="15">
    <location>
        <position position="444"/>
    </location>
</feature>
<dbReference type="Gene3D" id="3.40.50.300">
    <property type="entry name" value="P-loop containing nucleotide triphosphate hydrolases"/>
    <property type="match status" value="1"/>
</dbReference>
<evidence type="ECO:0000256" key="8">
    <source>
        <dbReference type="ARBA" id="ARBA00022801"/>
    </source>
</evidence>
<dbReference type="Pfam" id="PF00004">
    <property type="entry name" value="AAA"/>
    <property type="match status" value="1"/>
</dbReference>
<keyword evidence="7 15" id="KW-0547">Nucleotide-binding</keyword>
<dbReference type="InterPro" id="IPR000642">
    <property type="entry name" value="Peptidase_M41"/>
</dbReference>
<dbReference type="FunFam" id="1.20.58.760:FF:000001">
    <property type="entry name" value="ATP-dependent zinc metalloprotease FtsH"/>
    <property type="match status" value="1"/>
</dbReference>
<evidence type="ECO:0000256" key="6">
    <source>
        <dbReference type="ARBA" id="ARBA00022723"/>
    </source>
</evidence>
<evidence type="ECO:0000256" key="10">
    <source>
        <dbReference type="ARBA" id="ARBA00022840"/>
    </source>
</evidence>
<comment type="function">
    <text evidence="15">Acts as a processive, ATP-dependent zinc metallopeptidase for both cytoplasmic and membrane proteins. Plays a role in the quality control of integral membrane proteins.</text>
</comment>
<comment type="caution">
    <text evidence="18">The sequence shown here is derived from an EMBL/GenBank/DDBJ whole genome shotgun (WGS) entry which is preliminary data.</text>
</comment>
<evidence type="ECO:0000256" key="11">
    <source>
        <dbReference type="ARBA" id="ARBA00022989"/>
    </source>
</evidence>
<feature type="transmembrane region" description="Helical" evidence="15">
    <location>
        <begin position="31"/>
        <end position="48"/>
    </location>
</feature>
<evidence type="ECO:0000256" key="2">
    <source>
        <dbReference type="ARBA" id="ARBA00010044"/>
    </source>
</evidence>
<feature type="domain" description="AAA+ ATPase" evidence="17">
    <location>
        <begin position="214"/>
        <end position="353"/>
    </location>
</feature>
<evidence type="ECO:0000256" key="12">
    <source>
        <dbReference type="ARBA" id="ARBA00023049"/>
    </source>
</evidence>
<sequence>MANGKNPTVQNKNHRRQKIVKVKLNFSWKNLLIYAFLFLFAMFIFTGINNNQSFKSTKTIPLSQVVLDVKENKVTEIEVLENKLVLTEGKETFQSFKEAGANVYQIFKDAGVELNKTKITIKDETGFNNWLNIISSVLPILLMVAFFYFIFRQARGAQENIFSFGKSSAKLFSKDTPKISFADVAGVDEAKQELTEIVDFLKNPGKYKAMGARTPKGVLMVGPSGTGKTLLARATAGEANVAFFSMAGSEFMEMLVGVGASRVRDLFNTAKKAQPAIIFIDEVDAIGRQRGAGFMGGHDEREQTLNQILVEMDGFAPTEQLVVMAATNRPDVLDPALIRPGRFDRRVVLDMPDVVGRKAILAIHARGKPFASGVDWEKVAKRTVGFSGADLENMLNEAAILAARLGKKAIDTKDIEEAATKVKLGPEKKRLQSDEDRKMTAYHEAGHAIVSWEMPHMDPVHRISIVSRGMSLGHTMMEPTEHVHETKTRLVEQISVMLGGRAAENMIFKEMTTGAADDISKATQVARMMVVEYGMSDLGPINLDNEQKTFYDQKNISPIMAGKIDDQIKKITDAAYRNAVVILAKLKSKLDILAEELLKKETIDADDFVKLLGPKKILVPAKA</sequence>
<dbReference type="GO" id="GO:0008270">
    <property type="term" value="F:zinc ion binding"/>
    <property type="evidence" value="ECO:0007669"/>
    <property type="project" value="UniProtKB-UniRule"/>
</dbReference>
<name>A0A0G0JZB7_9BACT</name>
<evidence type="ECO:0000256" key="15">
    <source>
        <dbReference type="HAMAP-Rule" id="MF_01458"/>
    </source>
</evidence>
<evidence type="ECO:0000313" key="18">
    <source>
        <dbReference type="EMBL" id="KKQ33676.1"/>
    </source>
</evidence>
<reference evidence="18 19" key="1">
    <citation type="journal article" date="2015" name="Nature">
        <title>rRNA introns, odd ribosomes, and small enigmatic genomes across a large radiation of phyla.</title>
        <authorList>
            <person name="Brown C.T."/>
            <person name="Hug L.A."/>
            <person name="Thomas B.C."/>
            <person name="Sharon I."/>
            <person name="Castelle C.J."/>
            <person name="Singh A."/>
            <person name="Wilkins M.J."/>
            <person name="Williams K.H."/>
            <person name="Banfield J.F."/>
        </authorList>
    </citation>
    <scope>NUCLEOTIDE SEQUENCE [LARGE SCALE GENOMIC DNA]</scope>
</reference>
<comment type="similarity">
    <text evidence="14 15">In the central section; belongs to the AAA ATPase family.</text>
</comment>
<dbReference type="GO" id="GO:0006508">
    <property type="term" value="P:proteolysis"/>
    <property type="evidence" value="ECO:0007669"/>
    <property type="project" value="UniProtKB-KW"/>
</dbReference>
<organism evidence="18 19">
    <name type="scientific">Candidatus Nomurabacteria bacterium GW2011_GWA1_37_20</name>
    <dbReference type="NCBI Taxonomy" id="1618729"/>
    <lineage>
        <taxon>Bacteria</taxon>
        <taxon>Candidatus Nomuraibacteriota</taxon>
    </lineage>
</organism>
<feature type="binding site" evidence="15">
    <location>
        <position position="443"/>
    </location>
    <ligand>
        <name>Zn(2+)</name>
        <dbReference type="ChEBI" id="CHEBI:29105"/>
        <note>catalytic</note>
    </ligand>
</feature>
<dbReference type="Gene3D" id="1.20.58.760">
    <property type="entry name" value="Peptidase M41"/>
    <property type="match status" value="1"/>
</dbReference>
<evidence type="ECO:0000256" key="3">
    <source>
        <dbReference type="ARBA" id="ARBA00022475"/>
    </source>
</evidence>
<feature type="binding site" evidence="15">
    <location>
        <position position="518"/>
    </location>
    <ligand>
        <name>Zn(2+)</name>
        <dbReference type="ChEBI" id="CHEBI:29105"/>
        <note>catalytic</note>
    </ligand>
</feature>
<dbReference type="Pfam" id="PF06480">
    <property type="entry name" value="FtsH_ext"/>
    <property type="match status" value="1"/>
</dbReference>
<keyword evidence="12 15" id="KW-0482">Metalloprotease</keyword>
<gene>
    <name evidence="15" type="primary">ftsH</name>
    <name evidence="18" type="ORF">US45_C0010G0007</name>
</gene>
<evidence type="ECO:0000256" key="7">
    <source>
        <dbReference type="ARBA" id="ARBA00022741"/>
    </source>
</evidence>
<feature type="binding site" evidence="15">
    <location>
        <position position="447"/>
    </location>
    <ligand>
        <name>Zn(2+)</name>
        <dbReference type="ChEBI" id="CHEBI:29105"/>
        <note>catalytic</note>
    </ligand>
</feature>
<evidence type="ECO:0000256" key="13">
    <source>
        <dbReference type="ARBA" id="ARBA00023136"/>
    </source>
</evidence>
<dbReference type="AlphaFoldDB" id="A0A0G0JZB7"/>
<dbReference type="CDD" id="cd19501">
    <property type="entry name" value="RecA-like_FtsH"/>
    <property type="match status" value="1"/>
</dbReference>
<dbReference type="PROSITE" id="PS00674">
    <property type="entry name" value="AAA"/>
    <property type="match status" value="1"/>
</dbReference>
<dbReference type="InterPro" id="IPR005936">
    <property type="entry name" value="FtsH"/>
</dbReference>
<dbReference type="GO" id="GO:0004176">
    <property type="term" value="F:ATP-dependent peptidase activity"/>
    <property type="evidence" value="ECO:0007669"/>
    <property type="project" value="InterPro"/>
</dbReference>
<keyword evidence="11 15" id="KW-1133">Transmembrane helix</keyword>
<dbReference type="GO" id="GO:0005886">
    <property type="term" value="C:plasma membrane"/>
    <property type="evidence" value="ECO:0007669"/>
    <property type="project" value="UniProtKB-SubCell"/>
</dbReference>
<dbReference type="PANTHER" id="PTHR23076:SF97">
    <property type="entry name" value="ATP-DEPENDENT ZINC METALLOPROTEASE YME1L1"/>
    <property type="match status" value="1"/>
</dbReference>
<evidence type="ECO:0000259" key="17">
    <source>
        <dbReference type="SMART" id="SM00382"/>
    </source>
</evidence>
<evidence type="ECO:0000313" key="19">
    <source>
        <dbReference type="Proteomes" id="UP000034701"/>
    </source>
</evidence>
<dbReference type="InterPro" id="IPR003593">
    <property type="entry name" value="AAA+_ATPase"/>
</dbReference>
<dbReference type="HAMAP" id="MF_01458">
    <property type="entry name" value="FtsH"/>
    <property type="match status" value="1"/>
</dbReference>
<dbReference type="GO" id="GO:0005524">
    <property type="term" value="F:ATP binding"/>
    <property type="evidence" value="ECO:0007669"/>
    <property type="project" value="UniProtKB-UniRule"/>
</dbReference>
<dbReference type="Proteomes" id="UP000034701">
    <property type="component" value="Unassembled WGS sequence"/>
</dbReference>
<dbReference type="Pfam" id="PF01434">
    <property type="entry name" value="Peptidase_M41"/>
    <property type="match status" value="1"/>
</dbReference>
<dbReference type="InterPro" id="IPR027417">
    <property type="entry name" value="P-loop_NTPase"/>
</dbReference>
<keyword evidence="4 15" id="KW-0645">Protease</keyword>
<keyword evidence="6 15" id="KW-0479">Metal-binding</keyword>
<dbReference type="InterPro" id="IPR037219">
    <property type="entry name" value="Peptidase_M41-like"/>
</dbReference>
<evidence type="ECO:0000256" key="4">
    <source>
        <dbReference type="ARBA" id="ARBA00022670"/>
    </source>
</evidence>
<feature type="transmembrane region" description="Helical" evidence="15">
    <location>
        <begin position="130"/>
        <end position="151"/>
    </location>
</feature>
<dbReference type="InterPro" id="IPR011546">
    <property type="entry name" value="Pept_M41_FtsH_extracell"/>
</dbReference>
<evidence type="ECO:0000256" key="14">
    <source>
        <dbReference type="ARBA" id="ARBA00061570"/>
    </source>
</evidence>
<dbReference type="SMART" id="SM00382">
    <property type="entry name" value="AAA"/>
    <property type="match status" value="1"/>
</dbReference>
<dbReference type="Pfam" id="PF17862">
    <property type="entry name" value="AAA_lid_3"/>
    <property type="match status" value="1"/>
</dbReference>
<dbReference type="FunFam" id="1.10.8.60:FF:000001">
    <property type="entry name" value="ATP-dependent zinc metalloprotease FtsH"/>
    <property type="match status" value="1"/>
</dbReference>
<dbReference type="GO" id="GO:0030163">
    <property type="term" value="P:protein catabolic process"/>
    <property type="evidence" value="ECO:0007669"/>
    <property type="project" value="UniProtKB-UniRule"/>
</dbReference>
<dbReference type="FunFam" id="3.40.50.300:FF:000001">
    <property type="entry name" value="ATP-dependent zinc metalloprotease FtsH"/>
    <property type="match status" value="1"/>
</dbReference>
<comment type="similarity">
    <text evidence="16">Belongs to the AAA ATPase family.</text>
</comment>
<dbReference type="InterPro" id="IPR003960">
    <property type="entry name" value="ATPase_AAA_CS"/>
</dbReference>
<dbReference type="PATRIC" id="fig|1618729.3.peg.148"/>
<protein>
    <recommendedName>
        <fullName evidence="15">ATP-dependent zinc metalloprotease FtsH</fullName>
        <ecNumber evidence="15">3.4.24.-</ecNumber>
    </recommendedName>
</protein>
<dbReference type="EC" id="3.4.24.-" evidence="15"/>
<evidence type="ECO:0000256" key="5">
    <source>
        <dbReference type="ARBA" id="ARBA00022692"/>
    </source>
</evidence>
<comment type="cofactor">
    <cofactor evidence="15">
        <name>Zn(2+)</name>
        <dbReference type="ChEBI" id="CHEBI:29105"/>
    </cofactor>
    <text evidence="15">Binds 1 zinc ion per subunit.</text>
</comment>
<keyword evidence="8 15" id="KW-0378">Hydrolase</keyword>
<dbReference type="Gene3D" id="1.10.8.60">
    <property type="match status" value="1"/>
</dbReference>
<dbReference type="PANTHER" id="PTHR23076">
    <property type="entry name" value="METALLOPROTEASE M41 FTSH"/>
    <property type="match status" value="1"/>
</dbReference>
<keyword evidence="10 15" id="KW-0067">ATP-binding</keyword>
<keyword evidence="3 15" id="KW-1003">Cell membrane</keyword>
<evidence type="ECO:0000256" key="9">
    <source>
        <dbReference type="ARBA" id="ARBA00022833"/>
    </source>
</evidence>
<comment type="subcellular location">
    <subcellularLocation>
        <location evidence="15">Cell membrane</location>
        <topology evidence="15">Multi-pass membrane protein</topology>
        <orientation evidence="15">Cytoplasmic side</orientation>
    </subcellularLocation>
    <subcellularLocation>
        <location evidence="1">Membrane</location>
    </subcellularLocation>
</comment>
<dbReference type="SUPFAM" id="SSF140990">
    <property type="entry name" value="FtsH protease domain-like"/>
    <property type="match status" value="1"/>
</dbReference>
<dbReference type="SUPFAM" id="SSF52540">
    <property type="entry name" value="P-loop containing nucleoside triphosphate hydrolases"/>
    <property type="match status" value="1"/>
</dbReference>
<evidence type="ECO:0000256" key="16">
    <source>
        <dbReference type="RuleBase" id="RU003651"/>
    </source>
</evidence>
<dbReference type="GO" id="GO:0004222">
    <property type="term" value="F:metalloendopeptidase activity"/>
    <property type="evidence" value="ECO:0007669"/>
    <property type="project" value="InterPro"/>
</dbReference>
<dbReference type="InterPro" id="IPR003959">
    <property type="entry name" value="ATPase_AAA_core"/>
</dbReference>
<accession>A0A0G0JZB7</accession>
<dbReference type="EMBL" id="LBTA01000010">
    <property type="protein sequence ID" value="KKQ33676.1"/>
    <property type="molecule type" value="Genomic_DNA"/>
</dbReference>
<dbReference type="NCBIfam" id="TIGR01241">
    <property type="entry name" value="FtsH_fam"/>
    <property type="match status" value="1"/>
</dbReference>
<dbReference type="GO" id="GO:0016887">
    <property type="term" value="F:ATP hydrolysis activity"/>
    <property type="evidence" value="ECO:0007669"/>
    <property type="project" value="UniProtKB-UniRule"/>
</dbReference>
<comment type="similarity">
    <text evidence="2 15">In the C-terminal section; belongs to the peptidase M41 family.</text>
</comment>
<comment type="subunit">
    <text evidence="15">Homohexamer.</text>
</comment>
<evidence type="ECO:0000256" key="1">
    <source>
        <dbReference type="ARBA" id="ARBA00004370"/>
    </source>
</evidence>